<reference evidence="4" key="1">
    <citation type="journal article" date="2019" name="Int. J. Syst. Evol. Microbiol.">
        <title>The Global Catalogue of Microorganisms (GCM) 10K type strain sequencing project: providing services to taxonomists for standard genome sequencing and annotation.</title>
        <authorList>
            <consortium name="The Broad Institute Genomics Platform"/>
            <consortium name="The Broad Institute Genome Sequencing Center for Infectious Disease"/>
            <person name="Wu L."/>
            <person name="Ma J."/>
        </authorList>
    </citation>
    <scope>NUCLEOTIDE SEQUENCE [LARGE SCALE GENOMIC DNA]</scope>
    <source>
        <strain evidence="4">JCM 32105</strain>
    </source>
</reference>
<feature type="region of interest" description="Disordered" evidence="1">
    <location>
        <begin position="93"/>
        <end position="115"/>
    </location>
</feature>
<accession>A0ABP8NQC9</accession>
<dbReference type="EMBL" id="BAABFA010000024">
    <property type="protein sequence ID" value="GAA4469599.1"/>
    <property type="molecule type" value="Genomic_DNA"/>
</dbReference>
<evidence type="ECO:0000256" key="2">
    <source>
        <dbReference type="SAM" id="Phobius"/>
    </source>
</evidence>
<dbReference type="InterPro" id="IPR046657">
    <property type="entry name" value="DUF6766"/>
</dbReference>
<keyword evidence="2" id="KW-0812">Transmembrane</keyword>
<evidence type="ECO:0000256" key="1">
    <source>
        <dbReference type="SAM" id="MobiDB-lite"/>
    </source>
</evidence>
<feature type="transmembrane region" description="Helical" evidence="2">
    <location>
        <begin position="129"/>
        <end position="150"/>
    </location>
</feature>
<dbReference type="Proteomes" id="UP001500067">
    <property type="component" value="Unassembled WGS sequence"/>
</dbReference>
<feature type="compositionally biased region" description="Acidic residues" evidence="1">
    <location>
        <begin position="98"/>
        <end position="107"/>
    </location>
</feature>
<keyword evidence="2" id="KW-0472">Membrane</keyword>
<sequence length="225" mass="25403">MKQKTTFLYRNGLSIVLLLLMVVFWTSQAIAGWLDHNETLTELGAPALTLGQYLGSGHFASATFENWESEFLQMALYVILTVCLRQKGSAESKKTMDEEGAGEEDIDKEPQPKADAPWPVRRGGIWLKLYQNSLSIVFVLLFLGSFYLHLCGSLRDQNDELRLKGKPEKTVTEYLGDAHFWFESFQNWQSEFLAVASIVLLSVWLRQKGSPESKPVDAPHSQTGK</sequence>
<gene>
    <name evidence="3" type="ORF">GCM10023093_29340</name>
</gene>
<dbReference type="Pfam" id="PF20554">
    <property type="entry name" value="DUF6766"/>
    <property type="match status" value="1"/>
</dbReference>
<keyword evidence="2" id="KW-1133">Transmembrane helix</keyword>
<proteinExistence type="predicted"/>
<protein>
    <recommendedName>
        <fullName evidence="5">Transmembrane protein</fullName>
    </recommendedName>
</protein>
<comment type="caution">
    <text evidence="3">The sequence shown here is derived from an EMBL/GenBank/DDBJ whole genome shotgun (WGS) entry which is preliminary data.</text>
</comment>
<keyword evidence="4" id="KW-1185">Reference proteome</keyword>
<evidence type="ECO:0008006" key="5">
    <source>
        <dbReference type="Google" id="ProtNLM"/>
    </source>
</evidence>
<evidence type="ECO:0000313" key="4">
    <source>
        <dbReference type="Proteomes" id="UP001500067"/>
    </source>
</evidence>
<name>A0ABP8NQC9_9BACT</name>
<evidence type="ECO:0000313" key="3">
    <source>
        <dbReference type="EMBL" id="GAA4469599.1"/>
    </source>
</evidence>
<organism evidence="3 4">
    <name type="scientific">Nemorincola caseinilytica</name>
    <dbReference type="NCBI Taxonomy" id="2054315"/>
    <lineage>
        <taxon>Bacteria</taxon>
        <taxon>Pseudomonadati</taxon>
        <taxon>Bacteroidota</taxon>
        <taxon>Chitinophagia</taxon>
        <taxon>Chitinophagales</taxon>
        <taxon>Chitinophagaceae</taxon>
        <taxon>Nemorincola</taxon>
    </lineage>
</organism>